<dbReference type="STRING" id="883161.HMPREF9306_00082"/>
<comment type="caution">
    <text evidence="1">The sequence shown here is derived from an EMBL/GenBank/DDBJ whole genome shotgun (WGS) entry which is preliminary data.</text>
</comment>
<accession>S2W2P6</accession>
<keyword evidence="2" id="KW-1185">Reference proteome</keyword>
<dbReference type="AlphaFoldDB" id="S2W2P6"/>
<evidence type="ECO:0000313" key="1">
    <source>
        <dbReference type="EMBL" id="EPD34048.1"/>
    </source>
</evidence>
<dbReference type="HOGENOM" id="CLU_1990677_0_0_11"/>
<reference evidence="1 2" key="1">
    <citation type="submission" date="2013-04" db="EMBL/GenBank/DDBJ databases">
        <title>The Genome Sequence of Propionimicrobium lymphophilum ACS-093-V-SCH5.</title>
        <authorList>
            <consortium name="The Broad Institute Genomics Platform"/>
            <person name="Earl A."/>
            <person name="Ward D."/>
            <person name="Feldgarden M."/>
            <person name="Gevers D."/>
            <person name="Saerens B."/>
            <person name="Vaneechoutte M."/>
            <person name="Walker B."/>
            <person name="Young S."/>
            <person name="Zeng Q."/>
            <person name="Gargeya S."/>
            <person name="Fitzgerald M."/>
            <person name="Haas B."/>
            <person name="Abouelleil A."/>
            <person name="Allen A.W."/>
            <person name="Alvarado L."/>
            <person name="Arachchi H.M."/>
            <person name="Berlin A.M."/>
            <person name="Chapman S.B."/>
            <person name="Gainer-Dewar J."/>
            <person name="Goldberg J."/>
            <person name="Griggs A."/>
            <person name="Gujja S."/>
            <person name="Hansen M."/>
            <person name="Howarth C."/>
            <person name="Imamovic A."/>
            <person name="Ireland A."/>
            <person name="Larimer J."/>
            <person name="McCowan C."/>
            <person name="Murphy C."/>
            <person name="Pearson M."/>
            <person name="Poon T.W."/>
            <person name="Priest M."/>
            <person name="Roberts A."/>
            <person name="Saif S."/>
            <person name="Shea T."/>
            <person name="Sisk P."/>
            <person name="Sykes S."/>
            <person name="Wortman J."/>
            <person name="Nusbaum C."/>
            <person name="Birren B."/>
        </authorList>
    </citation>
    <scope>NUCLEOTIDE SEQUENCE [LARGE SCALE GENOMIC DNA]</scope>
    <source>
        <strain evidence="1 2">ACS-093-V-SCH5</strain>
    </source>
</reference>
<dbReference type="RefSeq" id="WP_016454944.1">
    <property type="nucleotide sequence ID" value="NZ_KE150269.1"/>
</dbReference>
<protein>
    <submittedName>
        <fullName evidence="1">Uncharacterized protein</fullName>
    </submittedName>
</protein>
<evidence type="ECO:0000313" key="2">
    <source>
        <dbReference type="Proteomes" id="UP000014417"/>
    </source>
</evidence>
<dbReference type="EMBL" id="AGZR01000001">
    <property type="protein sequence ID" value="EPD34048.1"/>
    <property type="molecule type" value="Genomic_DNA"/>
</dbReference>
<name>S2W2P6_9ACTN</name>
<proteinExistence type="predicted"/>
<sequence>MIYSQLLELPVKQWTPYQVEDYAVIPHPLKPPKWATHYMPLTAPTGVEYVRQLAINPDMWLTQFETIDVLPHGIEVIRQEPEITIEAETGRQQLNLDEALESSALMSEHAKEAVRQAIALTQQNN</sequence>
<organism evidence="1 2">
    <name type="scientific">Propionimicrobium lymphophilum ACS-093-V-SCH5</name>
    <dbReference type="NCBI Taxonomy" id="883161"/>
    <lineage>
        <taxon>Bacteria</taxon>
        <taxon>Bacillati</taxon>
        <taxon>Actinomycetota</taxon>
        <taxon>Actinomycetes</taxon>
        <taxon>Propionibacteriales</taxon>
        <taxon>Propionibacteriaceae</taxon>
        <taxon>Propionimicrobium</taxon>
    </lineage>
</organism>
<gene>
    <name evidence="1" type="ORF">HMPREF9306_00082</name>
</gene>
<dbReference type="Proteomes" id="UP000014417">
    <property type="component" value="Unassembled WGS sequence"/>
</dbReference>